<accession>A0ABV5A9W4</accession>
<sequence length="176" mass="18643">MTLVQITTSPEAIAVYSLAVAGLEKKFQFIKPTVKFLKDHSSAFAPVVQEGEKLAGEVLHSPKVEELKLKLSHTENELSNNKLVQLAGQVLYASGKRLNELTPDQKTGIALVVSTEAKKLGLTVRSSAISDALSVADKAVDAISALPLFQSTKEIDSLASADQVQPSASSEGQVSA</sequence>
<organism evidence="1 2">
    <name type="scientific">Alicyclobacillus fastidiosus</name>
    <dbReference type="NCBI Taxonomy" id="392011"/>
    <lineage>
        <taxon>Bacteria</taxon>
        <taxon>Bacillati</taxon>
        <taxon>Bacillota</taxon>
        <taxon>Bacilli</taxon>
        <taxon>Bacillales</taxon>
        <taxon>Alicyclobacillaceae</taxon>
        <taxon>Alicyclobacillus</taxon>
    </lineage>
</organism>
<comment type="caution">
    <text evidence="1">The sequence shown here is derived from an EMBL/GenBank/DDBJ whole genome shotgun (WGS) entry which is preliminary data.</text>
</comment>
<evidence type="ECO:0000313" key="2">
    <source>
        <dbReference type="Proteomes" id="UP001579974"/>
    </source>
</evidence>
<dbReference type="Proteomes" id="UP001579974">
    <property type="component" value="Unassembled WGS sequence"/>
</dbReference>
<dbReference type="RefSeq" id="WP_275475886.1">
    <property type="nucleotide sequence ID" value="NZ_CP162940.1"/>
</dbReference>
<evidence type="ECO:0000313" key="1">
    <source>
        <dbReference type="EMBL" id="MFB5189067.1"/>
    </source>
</evidence>
<proteinExistence type="predicted"/>
<dbReference type="EMBL" id="JBDXSU010000001">
    <property type="protein sequence ID" value="MFB5189067.1"/>
    <property type="molecule type" value="Genomic_DNA"/>
</dbReference>
<name>A0ABV5A9W4_9BACL</name>
<gene>
    <name evidence="1" type="ORF">KKP3000_001507</name>
</gene>
<protein>
    <submittedName>
        <fullName evidence="1">Uncharacterized protein</fullName>
    </submittedName>
</protein>
<keyword evidence="2" id="KW-1185">Reference proteome</keyword>
<reference evidence="1 2" key="1">
    <citation type="journal article" date="2024" name="Int. J. Mol. Sci.">
        <title>Exploration of Alicyclobacillus spp. Genome in Search of Antibiotic Resistance.</title>
        <authorList>
            <person name="Bucka-Kolendo J."/>
            <person name="Kiousi D.E."/>
            <person name="Dekowska A."/>
            <person name="Mikolajczuk-Szczyrba A."/>
            <person name="Karadedos D.M."/>
            <person name="Michael P."/>
            <person name="Galanis A."/>
            <person name="Sokolowska B."/>
        </authorList>
    </citation>
    <scope>NUCLEOTIDE SEQUENCE [LARGE SCALE GENOMIC DNA]</scope>
    <source>
        <strain evidence="1 2">KKP 3000</strain>
    </source>
</reference>